<reference evidence="2" key="2">
    <citation type="journal article" date="2015" name="Data Brief">
        <title>Shoot transcriptome of the giant reed, Arundo donax.</title>
        <authorList>
            <person name="Barrero R.A."/>
            <person name="Guerrero F.D."/>
            <person name="Moolhuijzen P."/>
            <person name="Goolsby J.A."/>
            <person name="Tidwell J."/>
            <person name="Bellgard S.E."/>
            <person name="Bellgard M.I."/>
        </authorList>
    </citation>
    <scope>NUCLEOTIDE SEQUENCE</scope>
    <source>
        <tissue evidence="2">Shoot tissue taken approximately 20 cm above the soil surface</tissue>
    </source>
</reference>
<feature type="chain" id="PRO_5002060637" evidence="1">
    <location>
        <begin position="17"/>
        <end position="34"/>
    </location>
</feature>
<name>A0A0A9BWD3_ARUDO</name>
<proteinExistence type="predicted"/>
<keyword evidence="1" id="KW-0732">Signal</keyword>
<dbReference type="AlphaFoldDB" id="A0A0A9BWD3"/>
<reference evidence="2" key="1">
    <citation type="submission" date="2014-09" db="EMBL/GenBank/DDBJ databases">
        <authorList>
            <person name="Magalhaes I.L.F."/>
            <person name="Oliveira U."/>
            <person name="Santos F.R."/>
            <person name="Vidigal T.H.D.A."/>
            <person name="Brescovit A.D."/>
            <person name="Santos A.J."/>
        </authorList>
    </citation>
    <scope>NUCLEOTIDE SEQUENCE</scope>
    <source>
        <tissue evidence="2">Shoot tissue taken approximately 20 cm above the soil surface</tissue>
    </source>
</reference>
<feature type="signal peptide" evidence="1">
    <location>
        <begin position="1"/>
        <end position="16"/>
    </location>
</feature>
<dbReference type="EMBL" id="GBRH01229521">
    <property type="protein sequence ID" value="JAD68374.1"/>
    <property type="molecule type" value="Transcribed_RNA"/>
</dbReference>
<organism evidence="2">
    <name type="scientific">Arundo donax</name>
    <name type="common">Giant reed</name>
    <name type="synonym">Donax arundinaceus</name>
    <dbReference type="NCBI Taxonomy" id="35708"/>
    <lineage>
        <taxon>Eukaryota</taxon>
        <taxon>Viridiplantae</taxon>
        <taxon>Streptophyta</taxon>
        <taxon>Embryophyta</taxon>
        <taxon>Tracheophyta</taxon>
        <taxon>Spermatophyta</taxon>
        <taxon>Magnoliopsida</taxon>
        <taxon>Liliopsida</taxon>
        <taxon>Poales</taxon>
        <taxon>Poaceae</taxon>
        <taxon>PACMAD clade</taxon>
        <taxon>Arundinoideae</taxon>
        <taxon>Arundineae</taxon>
        <taxon>Arundo</taxon>
    </lineage>
</organism>
<evidence type="ECO:0000256" key="1">
    <source>
        <dbReference type="SAM" id="SignalP"/>
    </source>
</evidence>
<accession>A0A0A9BWD3</accession>
<evidence type="ECO:0000313" key="2">
    <source>
        <dbReference type="EMBL" id="JAD68374.1"/>
    </source>
</evidence>
<protein>
    <submittedName>
        <fullName evidence="2">Uncharacterized protein</fullName>
    </submittedName>
</protein>
<sequence>MLAAFLVFLLIYTADISLHNGRDGLLTKKGISSL</sequence>